<accession>A0A1R3IDQ2</accession>
<evidence type="ECO:0000313" key="2">
    <source>
        <dbReference type="Proteomes" id="UP000187203"/>
    </source>
</evidence>
<reference evidence="2" key="1">
    <citation type="submission" date="2013-09" db="EMBL/GenBank/DDBJ databases">
        <title>Corchorus olitorius genome sequencing.</title>
        <authorList>
            <person name="Alam M."/>
            <person name="Haque M.S."/>
            <person name="Islam M.S."/>
            <person name="Emdad E.M."/>
            <person name="Islam M.M."/>
            <person name="Ahmed B."/>
            <person name="Halim A."/>
            <person name="Hossen Q.M.M."/>
            <person name="Hossain M.Z."/>
            <person name="Ahmed R."/>
            <person name="Khan M.M."/>
            <person name="Islam R."/>
            <person name="Rashid M.M."/>
            <person name="Khan S.A."/>
            <person name="Rahman M.S."/>
            <person name="Alam M."/>
            <person name="Yahiya A.S."/>
            <person name="Khan M.S."/>
            <person name="Azam M.S."/>
            <person name="Haque T."/>
            <person name="Lashkar M.Z.H."/>
            <person name="Akhand A.I."/>
            <person name="Morshed G."/>
            <person name="Roy S."/>
            <person name="Uddin K.S."/>
            <person name="Rabeya T."/>
            <person name="Hossain A.S."/>
            <person name="Chowdhury A."/>
            <person name="Snigdha A.R."/>
            <person name="Mortoza M.S."/>
            <person name="Matin S.A."/>
            <person name="Hoque S.M.E."/>
            <person name="Islam M.K."/>
            <person name="Roy D.K."/>
            <person name="Haider R."/>
            <person name="Moosa M.M."/>
            <person name="Elias S.M."/>
            <person name="Hasan A.M."/>
            <person name="Jahan S."/>
            <person name="Shafiuddin M."/>
            <person name="Mahmood N."/>
            <person name="Shommy N.S."/>
        </authorList>
    </citation>
    <scope>NUCLEOTIDE SEQUENCE [LARGE SCALE GENOMIC DNA]</scope>
    <source>
        <strain evidence="2">cv. O-4</strain>
    </source>
</reference>
<dbReference type="EMBL" id="AWUE01018387">
    <property type="protein sequence ID" value="OMO80727.1"/>
    <property type="molecule type" value="Genomic_DNA"/>
</dbReference>
<dbReference type="Proteomes" id="UP000187203">
    <property type="component" value="Unassembled WGS sequence"/>
</dbReference>
<sequence>MAEVHTDSDESTLSRPSSNLTDLDWLMESITPFVSIQYFSEEVVARAASVGDEISLAERLKVG</sequence>
<dbReference type="AlphaFoldDB" id="A0A1R3IDQ2"/>
<dbReference type="OrthoDB" id="10518138at2759"/>
<gene>
    <name evidence="1" type="ORF">COLO4_23959</name>
</gene>
<proteinExistence type="predicted"/>
<comment type="caution">
    <text evidence="1">The sequence shown here is derived from an EMBL/GenBank/DDBJ whole genome shotgun (WGS) entry which is preliminary data.</text>
</comment>
<protein>
    <submittedName>
        <fullName evidence="1">Uncharacterized protein</fullName>
    </submittedName>
</protein>
<name>A0A1R3IDQ2_9ROSI</name>
<evidence type="ECO:0000313" key="1">
    <source>
        <dbReference type="EMBL" id="OMO80727.1"/>
    </source>
</evidence>
<organism evidence="1 2">
    <name type="scientific">Corchorus olitorius</name>
    <dbReference type="NCBI Taxonomy" id="93759"/>
    <lineage>
        <taxon>Eukaryota</taxon>
        <taxon>Viridiplantae</taxon>
        <taxon>Streptophyta</taxon>
        <taxon>Embryophyta</taxon>
        <taxon>Tracheophyta</taxon>
        <taxon>Spermatophyta</taxon>
        <taxon>Magnoliopsida</taxon>
        <taxon>eudicotyledons</taxon>
        <taxon>Gunneridae</taxon>
        <taxon>Pentapetalae</taxon>
        <taxon>rosids</taxon>
        <taxon>malvids</taxon>
        <taxon>Malvales</taxon>
        <taxon>Malvaceae</taxon>
        <taxon>Grewioideae</taxon>
        <taxon>Apeibeae</taxon>
        <taxon>Corchorus</taxon>
    </lineage>
</organism>
<keyword evidence="2" id="KW-1185">Reference proteome</keyword>